<comment type="caution">
    <text evidence="13">The sequence shown here is derived from an EMBL/GenBank/DDBJ whole genome shotgun (WGS) entry which is preliminary data.</text>
</comment>
<dbReference type="PANTHER" id="PTHR23289">
    <property type="entry name" value="CYTOCHROME C OXIDASE ASSEMBLY PROTEIN COX15"/>
    <property type="match status" value="1"/>
</dbReference>
<comment type="function">
    <text evidence="12">Catalyzes the conversion of heme O to heme A by two successive hydroxylations of the methyl group at C8. The first hydroxylation forms heme I, the second hydroxylation results in an unstable dihydroxymethyl group, which spontaneously dehydrates, resulting in the formyl group of heme A.</text>
</comment>
<keyword evidence="5 12" id="KW-1133">Transmembrane helix</keyword>
<evidence type="ECO:0000256" key="2">
    <source>
        <dbReference type="ARBA" id="ARBA00004141"/>
    </source>
</evidence>
<dbReference type="HOGENOM" id="CLU_017627_0_0_5"/>
<feature type="transmembrane region" description="Helical" evidence="12">
    <location>
        <begin position="306"/>
        <end position="325"/>
    </location>
</feature>
<evidence type="ECO:0000256" key="9">
    <source>
        <dbReference type="ARBA" id="ARBA00023136"/>
    </source>
</evidence>
<reference evidence="13 14" key="1">
    <citation type="submission" date="2012-03" db="EMBL/GenBank/DDBJ databases">
        <title>The Genome Sequence of Bartonella birtlesii LL-WM9.</title>
        <authorList>
            <consortium name="The Broad Institute Genome Sequencing Platform"/>
            <consortium name="The Broad Institute Genome Sequencing Center for Infectious Disease"/>
            <person name="Feldgarden M."/>
            <person name="Kirby J."/>
            <person name="Kosoy M."/>
            <person name="Birtles R."/>
            <person name="Probert W.S."/>
            <person name="Chiaraviglio L."/>
            <person name="Young S.K."/>
            <person name="Zeng Q."/>
            <person name="Gargeya S."/>
            <person name="Fitzgerald M."/>
            <person name="Haas B."/>
            <person name="Abouelleil A."/>
            <person name="Alvarado L."/>
            <person name="Arachchi H.M."/>
            <person name="Berlin A."/>
            <person name="Chapman S.B."/>
            <person name="Gearin G."/>
            <person name="Goldberg J."/>
            <person name="Griggs A."/>
            <person name="Gujja S."/>
            <person name="Hansen M."/>
            <person name="Heiman D."/>
            <person name="Howarth C."/>
            <person name="Larimer J."/>
            <person name="Lui A."/>
            <person name="MacDonald P.J.P."/>
            <person name="McCowen C."/>
            <person name="Montmayeur A."/>
            <person name="Murphy C."/>
            <person name="Neiman D."/>
            <person name="Pearson M."/>
            <person name="Priest M."/>
            <person name="Roberts A."/>
            <person name="Saif S."/>
            <person name="Shea T."/>
            <person name="Sisk P."/>
            <person name="Stolte C."/>
            <person name="Sykes S."/>
            <person name="Wortman J."/>
            <person name="Nusbaum C."/>
            <person name="Birren B."/>
        </authorList>
    </citation>
    <scope>NUCLEOTIDE SEQUENCE [LARGE SCALE GENOMIC DNA]</scope>
    <source>
        <strain evidence="13 14">LL-WM9</strain>
    </source>
</reference>
<dbReference type="InterPro" id="IPR023754">
    <property type="entry name" value="HemeA_Synthase_type2"/>
</dbReference>
<keyword evidence="8 12" id="KW-0350">Heme biosynthesis</keyword>
<feature type="binding site" description="axial binding residue" evidence="12">
    <location>
        <position position="276"/>
    </location>
    <ligand>
        <name>heme</name>
        <dbReference type="ChEBI" id="CHEBI:30413"/>
    </ligand>
    <ligandPart>
        <name>Fe</name>
        <dbReference type="ChEBI" id="CHEBI:18248"/>
    </ligandPart>
</feature>
<organism evidence="13 14">
    <name type="scientific">Bartonella birtlesii LL-WM9</name>
    <dbReference type="NCBI Taxonomy" id="1094552"/>
    <lineage>
        <taxon>Bacteria</taxon>
        <taxon>Pseudomonadati</taxon>
        <taxon>Pseudomonadota</taxon>
        <taxon>Alphaproteobacteria</taxon>
        <taxon>Hyphomicrobiales</taxon>
        <taxon>Bartonellaceae</taxon>
        <taxon>Bartonella</taxon>
    </lineage>
</organism>
<feature type="transmembrane region" description="Helical" evidence="12">
    <location>
        <begin position="216"/>
        <end position="236"/>
    </location>
</feature>
<keyword evidence="4 12" id="KW-0479">Metal-binding</keyword>
<evidence type="ECO:0000313" key="14">
    <source>
        <dbReference type="Proteomes" id="UP000008748"/>
    </source>
</evidence>
<evidence type="ECO:0000256" key="7">
    <source>
        <dbReference type="ARBA" id="ARBA00023004"/>
    </source>
</evidence>
<comment type="subcellular location">
    <subcellularLocation>
        <location evidence="12">Cell membrane</location>
        <topology evidence="12">Multi-pass membrane protein</topology>
    </subcellularLocation>
    <subcellularLocation>
        <location evidence="2">Membrane</location>
        <topology evidence="2">Multi-pass membrane protein</topology>
    </subcellularLocation>
</comment>
<dbReference type="AlphaFoldDB" id="J1IYT2"/>
<keyword evidence="3 12" id="KW-0812">Transmembrane</keyword>
<protein>
    <recommendedName>
        <fullName evidence="12">Heme A synthase</fullName>
        <shortName evidence="12">HAS</shortName>
        <ecNumber evidence="12">1.17.99.9</ecNumber>
    </recommendedName>
    <alternativeName>
        <fullName evidence="12">Cytochrome aa3-controlling protein</fullName>
    </alternativeName>
</protein>
<dbReference type="GO" id="GO:0120547">
    <property type="term" value="F:heme A synthase activity"/>
    <property type="evidence" value="ECO:0007669"/>
    <property type="project" value="UniProtKB-EC"/>
</dbReference>
<dbReference type="Pfam" id="PF02628">
    <property type="entry name" value="COX15-CtaA"/>
    <property type="match status" value="1"/>
</dbReference>
<dbReference type="InterPro" id="IPR003780">
    <property type="entry name" value="COX15/CtaA_fam"/>
</dbReference>
<comment type="similarity">
    <text evidence="12">Belongs to the COX15/CtaA family. Type 2 subfamily.</text>
</comment>
<feature type="transmembrane region" description="Helical" evidence="12">
    <location>
        <begin position="177"/>
        <end position="195"/>
    </location>
</feature>
<sequence>MGPLEMIVERLNESVLTPLQKKNRKQIRLWLYFILLLCLAIVFVGGATRLTGSGLSITEWKPIHGVIPPIGEEQWQEEFLKYQQIAQYKLLNRDMTLSGFKVIFWWEWVHRILGRLVGIIALLGFIWFWVTKRVEKNLLLQLIIVPILIAFQGFIGWWMVASGIGESNLTSVSQYRLAFHLITACFVIMFVTYLSRGLTEYSEKPADQRIQYFAGWLVVLILMEIYFGALVAGLHAGKVYNTWPFMDGQIIPDGLLQHRPVWLNFFENSLTVQFVHRFFAYFLFFAAVIHALYVQKNVPNSTHSRRALFVCVMIIIQALLGILTLLHEVPISLGLIHQSIALAVLCFSVAHWRATKGAYRAVE</sequence>
<evidence type="ECO:0000256" key="8">
    <source>
        <dbReference type="ARBA" id="ARBA00023133"/>
    </source>
</evidence>
<dbReference type="RefSeq" id="WP_006589565.1">
    <property type="nucleotide sequence ID" value="NZ_JH725076.1"/>
</dbReference>
<comment type="cofactor">
    <cofactor evidence="1 12">
        <name>heme b</name>
        <dbReference type="ChEBI" id="CHEBI:60344"/>
    </cofactor>
</comment>
<feature type="transmembrane region" description="Helical" evidence="12">
    <location>
        <begin position="112"/>
        <end position="130"/>
    </location>
</feature>
<comment type="pathway">
    <text evidence="10 12">Porphyrin-containing compound metabolism; heme A biosynthesis; heme A from heme O: step 1/1.</text>
</comment>
<gene>
    <name evidence="12" type="primary">ctaA</name>
    <name evidence="13" type="ORF">ME7_00637</name>
</gene>
<accession>J1IYT2</accession>
<keyword evidence="9 12" id="KW-0472">Membrane</keyword>
<evidence type="ECO:0000256" key="5">
    <source>
        <dbReference type="ARBA" id="ARBA00022989"/>
    </source>
</evidence>
<evidence type="ECO:0000256" key="1">
    <source>
        <dbReference type="ARBA" id="ARBA00001970"/>
    </source>
</evidence>
<evidence type="ECO:0000256" key="3">
    <source>
        <dbReference type="ARBA" id="ARBA00022692"/>
    </source>
</evidence>
<keyword evidence="7 12" id="KW-0408">Iron</keyword>
<feature type="binding site" description="axial binding residue" evidence="12">
    <location>
        <position position="337"/>
    </location>
    <ligand>
        <name>heme</name>
        <dbReference type="ChEBI" id="CHEBI:30413"/>
    </ligand>
    <ligandPart>
        <name>Fe</name>
        <dbReference type="ChEBI" id="CHEBI:18248"/>
    </ligandPart>
</feature>
<keyword evidence="6 12" id="KW-0560">Oxidoreductase</keyword>
<dbReference type="UniPathway" id="UPA00269">
    <property type="reaction ID" value="UER00713"/>
</dbReference>
<feature type="transmembrane region" description="Helical" evidence="12">
    <location>
        <begin position="29"/>
        <end position="48"/>
    </location>
</feature>
<proteinExistence type="inferred from homology"/>
<keyword evidence="12" id="KW-1003">Cell membrane</keyword>
<evidence type="ECO:0000256" key="12">
    <source>
        <dbReference type="HAMAP-Rule" id="MF_01665"/>
    </source>
</evidence>
<dbReference type="GO" id="GO:0046872">
    <property type="term" value="F:metal ion binding"/>
    <property type="evidence" value="ECO:0007669"/>
    <property type="project" value="UniProtKB-KW"/>
</dbReference>
<evidence type="ECO:0000256" key="10">
    <source>
        <dbReference type="ARBA" id="ARBA00044501"/>
    </source>
</evidence>
<dbReference type="EC" id="1.17.99.9" evidence="12"/>
<dbReference type="GO" id="GO:0006784">
    <property type="term" value="P:heme A biosynthetic process"/>
    <property type="evidence" value="ECO:0007669"/>
    <property type="project" value="UniProtKB-UniRule"/>
</dbReference>
<dbReference type="PANTHER" id="PTHR23289:SF2">
    <property type="entry name" value="CYTOCHROME C OXIDASE ASSEMBLY PROTEIN COX15 HOMOLOG"/>
    <property type="match status" value="1"/>
</dbReference>
<dbReference type="GO" id="GO:0005886">
    <property type="term" value="C:plasma membrane"/>
    <property type="evidence" value="ECO:0007669"/>
    <property type="project" value="UniProtKB-SubCell"/>
</dbReference>
<dbReference type="HAMAP" id="MF_01665">
    <property type="entry name" value="HemeA_synth_type2"/>
    <property type="match status" value="1"/>
</dbReference>
<dbReference type="EMBL" id="AIMC01000010">
    <property type="protein sequence ID" value="EJF76887.1"/>
    <property type="molecule type" value="Genomic_DNA"/>
</dbReference>
<feature type="transmembrane region" description="Helical" evidence="12">
    <location>
        <begin position="274"/>
        <end position="294"/>
    </location>
</feature>
<evidence type="ECO:0000313" key="13">
    <source>
        <dbReference type="EMBL" id="EJF76887.1"/>
    </source>
</evidence>
<comment type="subunit">
    <text evidence="12">Interacts with CtaB.</text>
</comment>
<dbReference type="Proteomes" id="UP000008748">
    <property type="component" value="Unassembled WGS sequence"/>
</dbReference>
<comment type="catalytic activity">
    <reaction evidence="11">
        <text>Fe(II)-heme o + 2 A + H2O = Fe(II)-heme a + 2 AH2</text>
        <dbReference type="Rhea" id="RHEA:63388"/>
        <dbReference type="ChEBI" id="CHEBI:13193"/>
        <dbReference type="ChEBI" id="CHEBI:15377"/>
        <dbReference type="ChEBI" id="CHEBI:17499"/>
        <dbReference type="ChEBI" id="CHEBI:60530"/>
        <dbReference type="ChEBI" id="CHEBI:61715"/>
        <dbReference type="EC" id="1.17.99.9"/>
    </reaction>
    <physiologicalReaction direction="left-to-right" evidence="11">
        <dbReference type="Rhea" id="RHEA:63389"/>
    </physiologicalReaction>
</comment>
<evidence type="ECO:0000256" key="4">
    <source>
        <dbReference type="ARBA" id="ARBA00022723"/>
    </source>
</evidence>
<feature type="transmembrane region" description="Helical" evidence="12">
    <location>
        <begin position="331"/>
        <end position="350"/>
    </location>
</feature>
<evidence type="ECO:0000256" key="11">
    <source>
        <dbReference type="ARBA" id="ARBA00048044"/>
    </source>
</evidence>
<keyword evidence="14" id="KW-1185">Reference proteome</keyword>
<evidence type="ECO:0000256" key="6">
    <source>
        <dbReference type="ARBA" id="ARBA00023002"/>
    </source>
</evidence>
<dbReference type="PATRIC" id="fig|1094552.3.peg.663"/>
<name>J1IYT2_9HYPH</name>
<feature type="transmembrane region" description="Helical" evidence="12">
    <location>
        <begin position="142"/>
        <end position="165"/>
    </location>
</feature>